<feature type="signal peptide" evidence="1">
    <location>
        <begin position="1"/>
        <end position="21"/>
    </location>
</feature>
<keyword evidence="3" id="KW-1185">Reference proteome</keyword>
<name>A0A179G8H8_METCM</name>
<dbReference type="AlphaFoldDB" id="A0A179G8H8"/>
<sequence>MQFNIFLSAVFTLSGLSFCNAIDLDSIFDEVSTINHDFRDIFRVVSQQVFRKDDAQPMIEVRKFVDSATEALNAASDKIGSDSTVDDPADVVAAFCDDMDVFTNTQMKTADILVFKANNMRDAVDGTKVADSVVRLSSAYDNYSNNMIPLTENCSPTHVENIYIVKSTLHRALADLKPKKRRA</sequence>
<evidence type="ECO:0000313" key="3">
    <source>
        <dbReference type="Proteomes" id="UP000078397"/>
    </source>
</evidence>
<dbReference type="KEGG" id="pchm:VFPPC_13136"/>
<gene>
    <name evidence="2" type="ORF">VFPPC_13136</name>
</gene>
<comment type="caution">
    <text evidence="2">The sequence shown here is derived from an EMBL/GenBank/DDBJ whole genome shotgun (WGS) entry which is preliminary data.</text>
</comment>
<reference evidence="2 3" key="1">
    <citation type="journal article" date="2016" name="PLoS Pathog.">
        <title>Biosynthesis of antibiotic leucinostatins in bio-control fungus Purpureocillium lilacinum and their inhibition on phytophthora revealed by genome mining.</title>
        <authorList>
            <person name="Wang G."/>
            <person name="Liu Z."/>
            <person name="Lin R."/>
            <person name="Li E."/>
            <person name="Mao Z."/>
            <person name="Ling J."/>
            <person name="Yang Y."/>
            <person name="Yin W.B."/>
            <person name="Xie B."/>
        </authorList>
    </citation>
    <scope>NUCLEOTIDE SEQUENCE [LARGE SCALE GENOMIC DNA]</scope>
    <source>
        <strain evidence="2">170</strain>
    </source>
</reference>
<dbReference type="RefSeq" id="XP_018150190.1">
    <property type="nucleotide sequence ID" value="XM_018290913.1"/>
</dbReference>
<feature type="chain" id="PRO_5008102414" evidence="1">
    <location>
        <begin position="22"/>
        <end position="183"/>
    </location>
</feature>
<dbReference type="Proteomes" id="UP000078397">
    <property type="component" value="Unassembled WGS sequence"/>
</dbReference>
<dbReference type="EMBL" id="LSBJ02000001">
    <property type="protein sequence ID" value="OAQ74107.1"/>
    <property type="molecule type" value="Genomic_DNA"/>
</dbReference>
<organism evidence="2 3">
    <name type="scientific">Pochonia chlamydosporia 170</name>
    <dbReference type="NCBI Taxonomy" id="1380566"/>
    <lineage>
        <taxon>Eukaryota</taxon>
        <taxon>Fungi</taxon>
        <taxon>Dikarya</taxon>
        <taxon>Ascomycota</taxon>
        <taxon>Pezizomycotina</taxon>
        <taxon>Sordariomycetes</taxon>
        <taxon>Hypocreomycetidae</taxon>
        <taxon>Hypocreales</taxon>
        <taxon>Clavicipitaceae</taxon>
        <taxon>Pochonia</taxon>
    </lineage>
</organism>
<dbReference type="OrthoDB" id="4935761at2759"/>
<protein>
    <submittedName>
        <fullName evidence="2">OB-fold nucleic acid binding domain-containing protein</fullName>
    </submittedName>
</protein>
<evidence type="ECO:0000256" key="1">
    <source>
        <dbReference type="SAM" id="SignalP"/>
    </source>
</evidence>
<accession>A0A179G8H8</accession>
<keyword evidence="1" id="KW-0732">Signal</keyword>
<evidence type="ECO:0000313" key="2">
    <source>
        <dbReference type="EMBL" id="OAQ74107.1"/>
    </source>
</evidence>
<proteinExistence type="predicted"/>
<dbReference type="GeneID" id="28854907"/>